<dbReference type="PROSITE" id="PS51203">
    <property type="entry name" value="CS"/>
    <property type="match status" value="1"/>
</dbReference>
<accession>A0A4W6DKM6</accession>
<dbReference type="GO" id="GO:0002196">
    <property type="term" value="F:Ser-tRNA(Ala) deacylase activity"/>
    <property type="evidence" value="ECO:0007669"/>
    <property type="project" value="TreeGrafter"/>
</dbReference>
<dbReference type="SUPFAM" id="SSF49764">
    <property type="entry name" value="HSP20-like chaperones"/>
    <property type="match status" value="1"/>
</dbReference>
<evidence type="ECO:0000256" key="6">
    <source>
        <dbReference type="ARBA" id="ARBA00022833"/>
    </source>
</evidence>
<dbReference type="GO" id="GO:0046872">
    <property type="term" value="F:metal ion binding"/>
    <property type="evidence" value="ECO:0007669"/>
    <property type="project" value="UniProtKB-KW"/>
</dbReference>
<dbReference type="GeneTree" id="ENSGT00940000156241"/>
<dbReference type="InterPro" id="IPR008978">
    <property type="entry name" value="HSP20-like_chaperone"/>
</dbReference>
<evidence type="ECO:0000256" key="7">
    <source>
        <dbReference type="ARBA" id="ARBA00022917"/>
    </source>
</evidence>
<dbReference type="Proteomes" id="UP000314980">
    <property type="component" value="Unassembled WGS sequence"/>
</dbReference>
<keyword evidence="5" id="KW-0479">Metal-binding</keyword>
<keyword evidence="7" id="KW-0648">Protein biosynthesis</keyword>
<evidence type="ECO:0000313" key="10">
    <source>
        <dbReference type="Ensembl" id="ENSLCAP00010025440.1"/>
    </source>
</evidence>
<evidence type="ECO:0000256" key="2">
    <source>
        <dbReference type="ARBA" id="ARBA00004496"/>
    </source>
</evidence>
<dbReference type="Gene3D" id="2.40.30.130">
    <property type="match status" value="1"/>
</dbReference>
<reference evidence="10" key="2">
    <citation type="submission" date="2025-08" db="UniProtKB">
        <authorList>
            <consortium name="Ensembl"/>
        </authorList>
    </citation>
    <scope>IDENTIFICATION</scope>
</reference>
<dbReference type="GO" id="GO:0043039">
    <property type="term" value="P:tRNA aminoacylation"/>
    <property type="evidence" value="ECO:0007669"/>
    <property type="project" value="InterPro"/>
</dbReference>
<dbReference type="InterPro" id="IPR007052">
    <property type="entry name" value="CS_dom"/>
</dbReference>
<dbReference type="SUPFAM" id="SSF50447">
    <property type="entry name" value="Translation proteins"/>
    <property type="match status" value="1"/>
</dbReference>
<dbReference type="FunCoup" id="A0A4W6DKM6">
    <property type="interactions" value="520"/>
</dbReference>
<dbReference type="Gene3D" id="2.60.40.790">
    <property type="match status" value="1"/>
</dbReference>
<dbReference type="InParanoid" id="A0A4W6DKM6"/>
<evidence type="ECO:0000256" key="8">
    <source>
        <dbReference type="ARBA" id="ARBA00053555"/>
    </source>
</evidence>
<dbReference type="AlphaFoldDB" id="A0A4W6DKM6"/>
<dbReference type="InterPro" id="IPR012947">
    <property type="entry name" value="tRNA_SAD"/>
</dbReference>
<dbReference type="SUPFAM" id="SSF55186">
    <property type="entry name" value="ThrRS/AlaRS common domain"/>
    <property type="match status" value="1"/>
</dbReference>
<dbReference type="GO" id="GO:0005737">
    <property type="term" value="C:cytoplasm"/>
    <property type="evidence" value="ECO:0007669"/>
    <property type="project" value="UniProtKB-SubCell"/>
</dbReference>
<keyword evidence="11" id="KW-1185">Reference proteome</keyword>
<keyword evidence="4" id="KW-0963">Cytoplasm</keyword>
<dbReference type="Ensembl" id="ENSLCAT00010025989.1">
    <property type="protein sequence ID" value="ENSLCAP00010025440.1"/>
    <property type="gene ID" value="ENSLCAG00010011793.1"/>
</dbReference>
<evidence type="ECO:0000256" key="4">
    <source>
        <dbReference type="ARBA" id="ARBA00022490"/>
    </source>
</evidence>
<keyword evidence="6" id="KW-0862">Zinc</keyword>
<reference evidence="11" key="1">
    <citation type="submission" date="2015-09" db="EMBL/GenBank/DDBJ databases">
        <authorList>
            <person name="Sai Rama Sridatta P."/>
        </authorList>
    </citation>
    <scope>NUCLEOTIDE SEQUENCE [LARGE SCALE GENOMIC DNA]</scope>
</reference>
<dbReference type="FunFam" id="3.30.980.10:FF:000007">
    <property type="entry name" value="alanyl-tRNA editing protein Aarsd1"/>
    <property type="match status" value="1"/>
</dbReference>
<evidence type="ECO:0000256" key="5">
    <source>
        <dbReference type="ARBA" id="ARBA00022723"/>
    </source>
</evidence>
<dbReference type="Pfam" id="PF07973">
    <property type="entry name" value="tRNA_SAD"/>
    <property type="match status" value="1"/>
</dbReference>
<dbReference type="PANTHER" id="PTHR43462:SF1">
    <property type="entry name" value="ALANYL-TRNA EDITING PROTEIN AARSD1"/>
    <property type="match status" value="1"/>
</dbReference>
<comment type="function">
    <text evidence="8">Functions in trans to edit the amino acid moiety from incorrectly charged tRNA(Ala).</text>
</comment>
<evidence type="ECO:0000313" key="11">
    <source>
        <dbReference type="Proteomes" id="UP000314980"/>
    </source>
</evidence>
<organism evidence="10 11">
    <name type="scientific">Lates calcarifer</name>
    <name type="common">Barramundi</name>
    <name type="synonym">Holocentrus calcarifer</name>
    <dbReference type="NCBI Taxonomy" id="8187"/>
    <lineage>
        <taxon>Eukaryota</taxon>
        <taxon>Metazoa</taxon>
        <taxon>Chordata</taxon>
        <taxon>Craniata</taxon>
        <taxon>Vertebrata</taxon>
        <taxon>Euteleostomi</taxon>
        <taxon>Actinopterygii</taxon>
        <taxon>Neopterygii</taxon>
        <taxon>Teleostei</taxon>
        <taxon>Neoteleostei</taxon>
        <taxon>Acanthomorphata</taxon>
        <taxon>Carangaria</taxon>
        <taxon>Carangaria incertae sedis</taxon>
        <taxon>Centropomidae</taxon>
        <taxon>Lates</taxon>
    </lineage>
</organism>
<dbReference type="InterPro" id="IPR018163">
    <property type="entry name" value="Thr/Ala-tRNA-synth_IIc_edit"/>
</dbReference>
<name>A0A4W6DKM6_LATCA</name>
<dbReference type="GO" id="GO:0006412">
    <property type="term" value="P:translation"/>
    <property type="evidence" value="ECO:0007669"/>
    <property type="project" value="UniProtKB-KW"/>
</dbReference>
<evidence type="ECO:0000256" key="1">
    <source>
        <dbReference type="ARBA" id="ARBA00001947"/>
    </source>
</evidence>
<dbReference type="GO" id="GO:0005524">
    <property type="term" value="F:ATP binding"/>
    <property type="evidence" value="ECO:0007669"/>
    <property type="project" value="InterPro"/>
</dbReference>
<feature type="domain" description="CS" evidence="9">
    <location>
        <begin position="12"/>
        <end position="100"/>
    </location>
</feature>
<evidence type="ECO:0000259" key="9">
    <source>
        <dbReference type="PROSITE" id="PS51203"/>
    </source>
</evidence>
<dbReference type="GO" id="GO:0004812">
    <property type="term" value="F:aminoacyl-tRNA ligase activity"/>
    <property type="evidence" value="ECO:0007669"/>
    <property type="project" value="InterPro"/>
</dbReference>
<dbReference type="PANTHER" id="PTHR43462">
    <property type="entry name" value="ALANYL-TRNA EDITING PROTEIN"/>
    <property type="match status" value="1"/>
</dbReference>
<protein>
    <submittedName>
        <fullName evidence="10">Alanyl-tRNA synthetase domain containing 1</fullName>
    </submittedName>
</protein>
<dbReference type="FunFam" id="2.40.30.130:FF:000003">
    <property type="entry name" value="alanyl-tRNA editing protein Aarsd1"/>
    <property type="match status" value="1"/>
</dbReference>
<dbReference type="Gene3D" id="3.30.980.10">
    <property type="entry name" value="Threonyl-trna Synthetase, Chain A, domain 2"/>
    <property type="match status" value="1"/>
</dbReference>
<comment type="subcellular location">
    <subcellularLocation>
        <location evidence="2">Cytoplasm</location>
    </subcellularLocation>
</comment>
<proteinExistence type="inferred from homology"/>
<evidence type="ECO:0000256" key="3">
    <source>
        <dbReference type="ARBA" id="ARBA00008429"/>
    </source>
</evidence>
<dbReference type="SMART" id="SM00863">
    <property type="entry name" value="tRNA_SAD"/>
    <property type="match status" value="1"/>
</dbReference>
<reference evidence="10" key="3">
    <citation type="submission" date="2025-09" db="UniProtKB">
        <authorList>
            <consortium name="Ensembl"/>
        </authorList>
    </citation>
    <scope>IDENTIFICATION</scope>
</reference>
<comment type="similarity">
    <text evidence="3">Belongs to the class-II aminoacyl-tRNA synthetase family. Alax-L subfamily.</text>
</comment>
<gene>
    <name evidence="10" type="primary">AARSD1</name>
    <name evidence="10" type="synonym">ptges3l</name>
</gene>
<sequence length="528" mass="59946">MNKPKIVRPEESQPAHALWFDRKKYVTINFMVQKPKDVQVDIQTDKMILCCKNDTDDVYYNELYFYDKVQIYDSRERVYDRTINILLRKIKPDYAWPRLQKDPAKPSWISVDFDNWRDWEHEEDEGKEEYDRYVDVSEFVTSVVSCCPAELKQEVGGKKETLKGFNVKLQDTILFPEGGGQPDDHGLIGDVPVLRVTRQGPEAVHFVCSPLEVGQEVQVKVDWERRFDHMQQHSGQHLVTALTCEELGRQRSTIELDTPCVKPAQVQALEEAVNEKIRAHVPVIVQLLSIDDPAVEKVRSRGLPEDHAGPIRIIDIEGVDANMCCGTHVSNLSHLQVIKLLGTEKGKKNKTNLIFLAGNRVLKYAEKSYSTERSLVSLLKTGPDEHVEAVDKLQKSVKLLQKTNLSLLRDLAVLIAQNFKNNPQRGNFFSLHKKEGDNEFMNIIANEINTEETLVFLTVGEEKGPGLFLLAGPSGPVTDMGPRVLEMLQGKGAGKNGRFQGKANSLARRGEVEAFLQQHYKHHTSEEE</sequence>
<dbReference type="STRING" id="8187.ENSLCAP00010025440"/>
<comment type="cofactor">
    <cofactor evidence="1">
        <name>Zn(2+)</name>
        <dbReference type="ChEBI" id="CHEBI:29105"/>
    </cofactor>
</comment>
<dbReference type="InterPro" id="IPR051335">
    <property type="entry name" value="Alanyl-tRNA_Editing_Enzymes"/>
</dbReference>
<dbReference type="InterPro" id="IPR009000">
    <property type="entry name" value="Transl_B-barrel_sf"/>
</dbReference>
<dbReference type="Pfam" id="PF04969">
    <property type="entry name" value="CS"/>
    <property type="match status" value="1"/>
</dbReference>